<comment type="function">
    <text evidence="2 8">Catalyzes the removal of elemental sulfur and selenium atoms from L-cysteine, L-cystine, L-selenocysteine, and L-selenocystine to produce L-alanine.</text>
</comment>
<comment type="similarity">
    <text evidence="3 8">Belongs to the class-V pyridoxal-phosphate-dependent aminotransferase family. Csd subfamily.</text>
</comment>
<dbReference type="InterPro" id="IPR000192">
    <property type="entry name" value="Aminotrans_V_dom"/>
</dbReference>
<organism evidence="10 11">
    <name type="scientific">Aromatoleum tolulyticum</name>
    <dbReference type="NCBI Taxonomy" id="34027"/>
    <lineage>
        <taxon>Bacteria</taxon>
        <taxon>Pseudomonadati</taxon>
        <taxon>Pseudomonadota</taxon>
        <taxon>Betaproteobacteria</taxon>
        <taxon>Rhodocyclales</taxon>
        <taxon>Rhodocyclaceae</taxon>
        <taxon>Aromatoleum</taxon>
    </lineage>
</organism>
<evidence type="ECO:0000256" key="6">
    <source>
        <dbReference type="ARBA" id="ARBA00050776"/>
    </source>
</evidence>
<dbReference type="NCBIfam" id="TIGR01979">
    <property type="entry name" value="sufS"/>
    <property type="match status" value="1"/>
</dbReference>
<proteinExistence type="inferred from homology"/>
<evidence type="ECO:0000256" key="5">
    <source>
        <dbReference type="ARBA" id="ARBA00022898"/>
    </source>
</evidence>
<evidence type="ECO:0000256" key="2">
    <source>
        <dbReference type="ARBA" id="ARBA00002824"/>
    </source>
</evidence>
<evidence type="ECO:0000256" key="3">
    <source>
        <dbReference type="ARBA" id="ARBA00010447"/>
    </source>
</evidence>
<dbReference type="PANTHER" id="PTHR43586:SF8">
    <property type="entry name" value="CYSTEINE DESULFURASE 1, CHLOROPLASTIC"/>
    <property type="match status" value="1"/>
</dbReference>
<dbReference type="CDD" id="cd06453">
    <property type="entry name" value="SufS_like"/>
    <property type="match status" value="1"/>
</dbReference>
<dbReference type="InterPro" id="IPR020578">
    <property type="entry name" value="Aminotrans_V_PyrdxlP_BS"/>
</dbReference>
<dbReference type="GO" id="GO:0030170">
    <property type="term" value="F:pyridoxal phosphate binding"/>
    <property type="evidence" value="ECO:0007669"/>
    <property type="project" value="UniProtKB-UniRule"/>
</dbReference>
<dbReference type="EMBL" id="FTMD01000018">
    <property type="protein sequence ID" value="SIR52561.1"/>
    <property type="molecule type" value="Genomic_DNA"/>
</dbReference>
<dbReference type="PANTHER" id="PTHR43586">
    <property type="entry name" value="CYSTEINE DESULFURASE"/>
    <property type="match status" value="1"/>
</dbReference>
<keyword evidence="10" id="KW-0456">Lyase</keyword>
<evidence type="ECO:0000256" key="1">
    <source>
        <dbReference type="ARBA" id="ARBA00001933"/>
    </source>
</evidence>
<dbReference type="PROSITE" id="PS00595">
    <property type="entry name" value="AA_TRANSFER_CLASS_5"/>
    <property type="match status" value="1"/>
</dbReference>
<dbReference type="EC" id="2.8.1.7" evidence="8"/>
<gene>
    <name evidence="10" type="ORF">SAMN05421829_11873</name>
</gene>
<feature type="domain" description="Aminotransferase class V" evidence="9">
    <location>
        <begin position="44"/>
        <end position="412"/>
    </location>
</feature>
<evidence type="ECO:0000256" key="8">
    <source>
        <dbReference type="RuleBase" id="RU004506"/>
    </source>
</evidence>
<dbReference type="InterPro" id="IPR016454">
    <property type="entry name" value="Cysteine_dSase"/>
</dbReference>
<evidence type="ECO:0000259" key="9">
    <source>
        <dbReference type="Pfam" id="PF00266"/>
    </source>
</evidence>
<dbReference type="Pfam" id="PF00266">
    <property type="entry name" value="Aminotran_5"/>
    <property type="match status" value="1"/>
</dbReference>
<dbReference type="InterPro" id="IPR015422">
    <property type="entry name" value="PyrdxlP-dep_Trfase_small"/>
</dbReference>
<comment type="catalytic activity">
    <reaction evidence="6 8">
        <text>(sulfur carrier)-H + L-cysteine = (sulfur carrier)-SH + L-alanine</text>
        <dbReference type="Rhea" id="RHEA:43892"/>
        <dbReference type="Rhea" id="RHEA-COMP:14737"/>
        <dbReference type="Rhea" id="RHEA-COMP:14739"/>
        <dbReference type="ChEBI" id="CHEBI:29917"/>
        <dbReference type="ChEBI" id="CHEBI:35235"/>
        <dbReference type="ChEBI" id="CHEBI:57972"/>
        <dbReference type="ChEBI" id="CHEBI:64428"/>
        <dbReference type="EC" id="2.8.1.7"/>
    </reaction>
</comment>
<name>A0A1N7BMH2_9RHOO</name>
<dbReference type="GO" id="GO:0016829">
    <property type="term" value="F:lyase activity"/>
    <property type="evidence" value="ECO:0007669"/>
    <property type="project" value="UniProtKB-KW"/>
</dbReference>
<evidence type="ECO:0000256" key="4">
    <source>
        <dbReference type="ARBA" id="ARBA00022679"/>
    </source>
</evidence>
<protein>
    <recommendedName>
        <fullName evidence="8">Cysteine desulfurase</fullName>
        <ecNumber evidence="8">2.8.1.7</ecNumber>
    </recommendedName>
</protein>
<dbReference type="Gene3D" id="3.90.1150.10">
    <property type="entry name" value="Aspartate Aminotransferase, domain 1"/>
    <property type="match status" value="1"/>
</dbReference>
<keyword evidence="4 8" id="KW-0808">Transferase</keyword>
<dbReference type="STRING" id="34027.SAMN05421829_11873"/>
<keyword evidence="11" id="KW-1185">Reference proteome</keyword>
<reference evidence="11" key="1">
    <citation type="submission" date="2017-01" db="EMBL/GenBank/DDBJ databases">
        <authorList>
            <person name="Varghese N."/>
            <person name="Submissions S."/>
        </authorList>
    </citation>
    <scope>NUCLEOTIDE SEQUENCE [LARGE SCALE GENOMIC DNA]</scope>
    <source>
        <strain evidence="11">ATCC 51758</strain>
    </source>
</reference>
<dbReference type="InterPro" id="IPR015424">
    <property type="entry name" value="PyrdxlP-dep_Trfase"/>
</dbReference>
<dbReference type="AlphaFoldDB" id="A0A1N7BMH2"/>
<accession>A0A1N7BMH2</accession>
<evidence type="ECO:0000313" key="10">
    <source>
        <dbReference type="EMBL" id="SIR52561.1"/>
    </source>
</evidence>
<dbReference type="InterPro" id="IPR010970">
    <property type="entry name" value="Cys_dSase_SufS"/>
</dbReference>
<evidence type="ECO:0000313" key="11">
    <source>
        <dbReference type="Proteomes" id="UP000186819"/>
    </source>
</evidence>
<comment type="cofactor">
    <cofactor evidence="1 7">
        <name>pyridoxal 5'-phosphate</name>
        <dbReference type="ChEBI" id="CHEBI:597326"/>
    </cofactor>
</comment>
<dbReference type="GO" id="GO:0031071">
    <property type="term" value="F:cysteine desulfurase activity"/>
    <property type="evidence" value="ECO:0007669"/>
    <property type="project" value="UniProtKB-UniRule"/>
</dbReference>
<dbReference type="Proteomes" id="UP000186819">
    <property type="component" value="Unassembled WGS sequence"/>
</dbReference>
<keyword evidence="5 8" id="KW-0663">Pyridoxal phosphate</keyword>
<sequence>MMRDDPKERAALGRVATVGLEGAIARRRADFPILARTVNDRPLVYLDNGATSQKPQCVIDAEAHYYAHLNANVHRGVHRLSQEATDAYEAARDTAQAFINAAQREEIVFVRGTTEAINLVANSFGARFRAGDEILITGMEHHSNIVPWQLACERSGAMLKVVPVADDGELDVAAFEALLSPRTRIVGLTHVSNALGTINPVRELIALAHARGVPVLLDGAQAVPHLAIDVQALDCDFYAFSGHKLYGPTGTGVLYGRRALLEAMPPWQGGGDMIRQVSFARTTYNDLPYKFEAGTPNIAGAIALGEAMRYVRDVGFDAIAAHEGALLRDATERARAFPGLRLIGTAREKAAILSFVLADVHAHDVGSILDHEGVAVRTGHHCAMPLMERFGVAATVRASFALYNTHEDVAALFAALAKVREVFGDA</sequence>
<dbReference type="GO" id="GO:0006534">
    <property type="term" value="P:cysteine metabolic process"/>
    <property type="evidence" value="ECO:0007669"/>
    <property type="project" value="UniProtKB-UniRule"/>
</dbReference>
<dbReference type="SUPFAM" id="SSF53383">
    <property type="entry name" value="PLP-dependent transferases"/>
    <property type="match status" value="1"/>
</dbReference>
<dbReference type="InterPro" id="IPR015421">
    <property type="entry name" value="PyrdxlP-dep_Trfase_major"/>
</dbReference>
<evidence type="ECO:0000256" key="7">
    <source>
        <dbReference type="RuleBase" id="RU004504"/>
    </source>
</evidence>
<dbReference type="Gene3D" id="3.40.640.10">
    <property type="entry name" value="Type I PLP-dependent aspartate aminotransferase-like (Major domain)"/>
    <property type="match status" value="1"/>
</dbReference>
<dbReference type="PIRSF" id="PIRSF005572">
    <property type="entry name" value="NifS"/>
    <property type="match status" value="1"/>
</dbReference>